<evidence type="ECO:0000313" key="2">
    <source>
        <dbReference type="EMBL" id="KAK7499864.1"/>
    </source>
</evidence>
<feature type="transmembrane region" description="Helical" evidence="1">
    <location>
        <begin position="72"/>
        <end position="93"/>
    </location>
</feature>
<organism evidence="2 3">
    <name type="scientific">Batillaria attramentaria</name>
    <dbReference type="NCBI Taxonomy" id="370345"/>
    <lineage>
        <taxon>Eukaryota</taxon>
        <taxon>Metazoa</taxon>
        <taxon>Spiralia</taxon>
        <taxon>Lophotrochozoa</taxon>
        <taxon>Mollusca</taxon>
        <taxon>Gastropoda</taxon>
        <taxon>Caenogastropoda</taxon>
        <taxon>Sorbeoconcha</taxon>
        <taxon>Cerithioidea</taxon>
        <taxon>Batillariidae</taxon>
        <taxon>Batillaria</taxon>
    </lineage>
</organism>
<proteinExistence type="predicted"/>
<evidence type="ECO:0008006" key="4">
    <source>
        <dbReference type="Google" id="ProtNLM"/>
    </source>
</evidence>
<dbReference type="Proteomes" id="UP001519460">
    <property type="component" value="Unassembled WGS sequence"/>
</dbReference>
<feature type="non-terminal residue" evidence="2">
    <location>
        <position position="1"/>
    </location>
</feature>
<dbReference type="EMBL" id="JACVVK020000041">
    <property type="protein sequence ID" value="KAK7499864.1"/>
    <property type="molecule type" value="Genomic_DNA"/>
</dbReference>
<evidence type="ECO:0000313" key="3">
    <source>
        <dbReference type="Proteomes" id="UP001519460"/>
    </source>
</evidence>
<name>A0ABD0LK15_9CAEN</name>
<dbReference type="AlphaFoldDB" id="A0ABD0LK15"/>
<feature type="transmembrane region" description="Helical" evidence="1">
    <location>
        <begin position="211"/>
        <end position="230"/>
    </location>
</feature>
<feature type="transmembrane region" description="Helical" evidence="1">
    <location>
        <begin position="158"/>
        <end position="177"/>
    </location>
</feature>
<evidence type="ECO:0000256" key="1">
    <source>
        <dbReference type="SAM" id="Phobius"/>
    </source>
</evidence>
<protein>
    <recommendedName>
        <fullName evidence="4">G-protein coupled receptors family 1 profile domain-containing protein</fullName>
    </recommendedName>
</protein>
<accession>A0ABD0LK15</accession>
<comment type="caution">
    <text evidence="2">The sequence shown here is derived from an EMBL/GenBank/DDBJ whole genome shotgun (WGS) entry which is preliminary data.</text>
</comment>
<sequence length="353" mass="38788">MASELTTSSVIDTGTTQTSAPVGVFDAVDRSTFLGFYIAFIFLAVLITVLVIAAVVRLFITEPATRTSAKHVSVALCCVACLLETALAEAMIADYHLNRNLNSREPFFTCEEAVMVNVSFNLLTSLVHLLVAVVIMAEGLRFQKWVKMERKAQLMATMVLFLMAVIYVTVVITTVFYKVWLEDSENPCDENGFIKFSLDDRTWRALSGVNYLVPAAATIFAMGFLVIAYIRSSSAAMTTTPGSNQHYVRLATSKADPQISHTCNTALFRRRFPVDVVLVGLVVVLFHFVFFFNAFAAWDLEPRESTHGNGVLVEALGSWPCPASSLPCPDFLFLAAGQLHQVRCASLRSHGAC</sequence>
<keyword evidence="1" id="KW-0812">Transmembrane</keyword>
<keyword evidence="1" id="KW-1133">Transmembrane helix</keyword>
<feature type="transmembrane region" description="Helical" evidence="1">
    <location>
        <begin position="113"/>
        <end position="137"/>
    </location>
</feature>
<reference evidence="2 3" key="1">
    <citation type="journal article" date="2023" name="Sci. Data">
        <title>Genome assembly of the Korean intertidal mud-creeper Batillaria attramentaria.</title>
        <authorList>
            <person name="Patra A.K."/>
            <person name="Ho P.T."/>
            <person name="Jun S."/>
            <person name="Lee S.J."/>
            <person name="Kim Y."/>
            <person name="Won Y.J."/>
        </authorList>
    </citation>
    <scope>NUCLEOTIDE SEQUENCE [LARGE SCALE GENOMIC DNA]</scope>
    <source>
        <strain evidence="2">Wonlab-2016</strain>
    </source>
</reference>
<feature type="transmembrane region" description="Helical" evidence="1">
    <location>
        <begin position="34"/>
        <end position="60"/>
    </location>
</feature>
<gene>
    <name evidence="2" type="ORF">BaRGS_00008955</name>
</gene>
<keyword evidence="1" id="KW-0472">Membrane</keyword>
<feature type="transmembrane region" description="Helical" evidence="1">
    <location>
        <begin position="276"/>
        <end position="298"/>
    </location>
</feature>
<keyword evidence="3" id="KW-1185">Reference proteome</keyword>